<dbReference type="Pfam" id="PF24986">
    <property type="entry name" value="PRC_RimM"/>
    <property type="match status" value="1"/>
</dbReference>
<evidence type="ECO:0000256" key="1">
    <source>
        <dbReference type="ARBA" id="ARBA00022490"/>
    </source>
</evidence>
<dbReference type="PANTHER" id="PTHR33692">
    <property type="entry name" value="RIBOSOME MATURATION FACTOR RIMM"/>
    <property type="match status" value="1"/>
</dbReference>
<evidence type="ECO:0000256" key="4">
    <source>
        <dbReference type="ARBA" id="ARBA00023186"/>
    </source>
</evidence>
<keyword evidence="2 5" id="KW-0690">Ribosome biogenesis</keyword>
<feature type="domain" description="Ribosome maturation factor RimM PRC barrel" evidence="7">
    <location>
        <begin position="99"/>
        <end position="165"/>
    </location>
</feature>
<gene>
    <name evidence="5 8" type="primary">rimM</name>
    <name evidence="8" type="ORF">CMASS_06730</name>
</gene>
<comment type="subcellular location">
    <subcellularLocation>
        <location evidence="5">Cytoplasm</location>
    </subcellularLocation>
</comment>
<dbReference type="InterPro" id="IPR009000">
    <property type="entry name" value="Transl_B-barrel_sf"/>
</dbReference>
<proteinExistence type="inferred from homology"/>
<keyword evidence="3 5" id="KW-0698">rRNA processing</keyword>
<dbReference type="SUPFAM" id="SSF50346">
    <property type="entry name" value="PRC-barrel domain"/>
    <property type="match status" value="1"/>
</dbReference>
<dbReference type="PANTHER" id="PTHR33692:SF1">
    <property type="entry name" value="RIBOSOME MATURATION FACTOR RIMM"/>
    <property type="match status" value="1"/>
</dbReference>
<comment type="domain">
    <text evidence="5">The PRC barrel domain binds ribosomal protein uS19.</text>
</comment>
<keyword evidence="9" id="KW-1185">Reference proteome</keyword>
<dbReference type="SUPFAM" id="SSF50447">
    <property type="entry name" value="Translation proteins"/>
    <property type="match status" value="1"/>
</dbReference>
<dbReference type="HAMAP" id="MF_00014">
    <property type="entry name" value="Ribosome_mat_RimM"/>
    <property type="match status" value="1"/>
</dbReference>
<evidence type="ECO:0000256" key="3">
    <source>
        <dbReference type="ARBA" id="ARBA00022552"/>
    </source>
</evidence>
<evidence type="ECO:0000259" key="6">
    <source>
        <dbReference type="Pfam" id="PF01782"/>
    </source>
</evidence>
<dbReference type="InterPro" id="IPR011033">
    <property type="entry name" value="PRC_barrel-like_sf"/>
</dbReference>
<sequence length="168" mass="18269">MPMELLIGRVIKSHGIRGEVVVDPTTDEPGIRFANGTVLHGTQGQKEHELTIAHSRPHKGRLLVTFDEIKDRTAADSLRGTKFFAAPLEDPDDDGFYDHELEGLKVRHSGEIIGDITAVTHGPRQTLLHIGLNGGSEAMIPFVTDIVPEVDLEAGEVTITPPEGLLEL</sequence>
<comment type="subunit">
    <text evidence="5">Binds ribosomal protein uS19.</text>
</comment>
<protein>
    <recommendedName>
        <fullName evidence="5">Ribosome maturation factor RimM</fullName>
    </recommendedName>
</protein>
<evidence type="ECO:0000313" key="8">
    <source>
        <dbReference type="EMBL" id="WCZ32780.1"/>
    </source>
</evidence>
<keyword evidence="4 5" id="KW-0143">Chaperone</keyword>
<comment type="similarity">
    <text evidence="5">Belongs to the RimM family.</text>
</comment>
<dbReference type="InterPro" id="IPR002676">
    <property type="entry name" value="RimM_N"/>
</dbReference>
<dbReference type="Pfam" id="PF01782">
    <property type="entry name" value="RimM"/>
    <property type="match status" value="1"/>
</dbReference>
<dbReference type="Proteomes" id="UP001220064">
    <property type="component" value="Chromosome"/>
</dbReference>
<name>A0ABY7U7U7_9CORY</name>
<comment type="function">
    <text evidence="5">An accessory protein needed during the final step in the assembly of 30S ribosomal subunit, possibly for assembly of the head region. Essential for efficient processing of 16S rRNA. May be needed both before and after RbfA during the maturation of 16S rRNA. It has affinity for free ribosomal 30S subunits but not for 70S ribosomes.</text>
</comment>
<feature type="domain" description="RimM N-terminal" evidence="6">
    <location>
        <begin position="7"/>
        <end position="85"/>
    </location>
</feature>
<accession>A0ABY7U7U7</accession>
<dbReference type="EMBL" id="CP063189">
    <property type="protein sequence ID" value="WCZ32780.1"/>
    <property type="molecule type" value="Genomic_DNA"/>
</dbReference>
<dbReference type="InterPro" id="IPR056792">
    <property type="entry name" value="PRC_RimM"/>
</dbReference>
<keyword evidence="1 5" id="KW-0963">Cytoplasm</keyword>
<dbReference type="NCBIfam" id="TIGR02273">
    <property type="entry name" value="16S_RimM"/>
    <property type="match status" value="1"/>
</dbReference>
<reference evidence="8 9" key="1">
    <citation type="submission" date="2020-10" db="EMBL/GenBank/DDBJ databases">
        <title>Complete genome sequence of Corynebacterium massiliense DSM 45435, type strain of Corynebacterium massiliense.</title>
        <authorList>
            <person name="Busche T."/>
            <person name="Kalinowski J."/>
            <person name="Ruckert C."/>
        </authorList>
    </citation>
    <scope>NUCLEOTIDE SEQUENCE [LARGE SCALE GENOMIC DNA]</scope>
    <source>
        <strain evidence="8 9">DSM 45435</strain>
    </source>
</reference>
<evidence type="ECO:0000259" key="7">
    <source>
        <dbReference type="Pfam" id="PF24986"/>
    </source>
</evidence>
<organism evidence="8 9">
    <name type="scientific">Corynebacterium massiliense DSM 45435</name>
    <dbReference type="NCBI Taxonomy" id="1121364"/>
    <lineage>
        <taxon>Bacteria</taxon>
        <taxon>Bacillati</taxon>
        <taxon>Actinomycetota</taxon>
        <taxon>Actinomycetes</taxon>
        <taxon>Mycobacteriales</taxon>
        <taxon>Corynebacteriaceae</taxon>
        <taxon>Corynebacterium</taxon>
    </lineage>
</organism>
<dbReference type="Gene3D" id="2.30.30.240">
    <property type="entry name" value="PRC-barrel domain"/>
    <property type="match status" value="1"/>
</dbReference>
<dbReference type="Gene3D" id="2.40.30.60">
    <property type="entry name" value="RimM"/>
    <property type="match status" value="1"/>
</dbReference>
<evidence type="ECO:0000313" key="9">
    <source>
        <dbReference type="Proteomes" id="UP001220064"/>
    </source>
</evidence>
<evidence type="ECO:0000256" key="5">
    <source>
        <dbReference type="HAMAP-Rule" id="MF_00014"/>
    </source>
</evidence>
<dbReference type="InterPro" id="IPR011961">
    <property type="entry name" value="RimM"/>
</dbReference>
<dbReference type="InterPro" id="IPR036976">
    <property type="entry name" value="RimM_N_sf"/>
</dbReference>
<evidence type="ECO:0000256" key="2">
    <source>
        <dbReference type="ARBA" id="ARBA00022517"/>
    </source>
</evidence>